<dbReference type="AlphaFoldDB" id="A0A4V6MFU2"/>
<dbReference type="HAMAP" id="MF_01465">
    <property type="entry name" value="SecY"/>
    <property type="match status" value="1"/>
</dbReference>
<feature type="transmembrane region" description="Helical" evidence="10">
    <location>
        <begin position="275"/>
        <end position="297"/>
    </location>
</feature>
<keyword evidence="8 10" id="KW-0472">Membrane</keyword>
<dbReference type="Pfam" id="PF00344">
    <property type="entry name" value="SecY"/>
    <property type="match status" value="1"/>
</dbReference>
<comment type="subunit">
    <text evidence="10">Component of the Sec protein translocase complex. Heterotrimer consisting of SecY, SecE and SecG subunits. The heterotrimers can form oligomers, although 1 heterotrimer is thought to be able to translocate proteins. Interacts with the ribosome. Interacts with SecDF, and other proteins may be involved. Interacts with SecA.</text>
</comment>
<dbReference type="InterPro" id="IPR023201">
    <property type="entry name" value="SecY_dom_sf"/>
</dbReference>
<keyword evidence="5 10" id="KW-0653">Protein transport</keyword>
<dbReference type="PROSITE" id="PS00756">
    <property type="entry name" value="SECY_2"/>
    <property type="match status" value="1"/>
</dbReference>
<dbReference type="NCBIfam" id="TIGR00967">
    <property type="entry name" value="3a0501s007"/>
    <property type="match status" value="1"/>
</dbReference>
<evidence type="ECO:0000256" key="12">
    <source>
        <dbReference type="RuleBase" id="RU003484"/>
    </source>
</evidence>
<evidence type="ECO:0000256" key="4">
    <source>
        <dbReference type="ARBA" id="ARBA00022692"/>
    </source>
</evidence>
<comment type="function">
    <text evidence="10 11">The central subunit of the protein translocation channel SecYEG. Consists of two halves formed by TMs 1-5 and 6-10. These two domains form a lateral gate at the front which open onto the bilayer between TMs 2 and 7, and are clamped together by SecE at the back. The channel is closed by both a pore ring composed of hydrophobic SecY resides and a short helix (helix 2A) on the extracellular side of the membrane which forms a plug. The plug probably moves laterally to allow the channel to open. The ring and the pore may move independently.</text>
</comment>
<dbReference type="InterPro" id="IPR030659">
    <property type="entry name" value="SecY_CS"/>
</dbReference>
<dbReference type="FunFam" id="1.10.3370.10:FF:000001">
    <property type="entry name" value="Preprotein translocase subunit SecY"/>
    <property type="match status" value="1"/>
</dbReference>
<feature type="transmembrane region" description="Helical" evidence="10">
    <location>
        <begin position="210"/>
        <end position="235"/>
    </location>
</feature>
<accession>A0A4V6MFU2</accession>
<comment type="subcellular location">
    <subcellularLocation>
        <location evidence="10">Cell membrane</location>
        <topology evidence="10">Multi-pass membrane protein</topology>
    </subcellularLocation>
    <subcellularLocation>
        <location evidence="1 12">Membrane</location>
        <topology evidence="1 12">Multi-pass membrane protein</topology>
    </subcellularLocation>
</comment>
<proteinExistence type="inferred from homology"/>
<evidence type="ECO:0000256" key="9">
    <source>
        <dbReference type="ARBA" id="ARBA00039733"/>
    </source>
</evidence>
<keyword evidence="10" id="KW-1003">Cell membrane</keyword>
<dbReference type="SUPFAM" id="SSF103491">
    <property type="entry name" value="Preprotein translocase SecY subunit"/>
    <property type="match status" value="1"/>
</dbReference>
<dbReference type="InterPro" id="IPR002208">
    <property type="entry name" value="SecY/SEC61-alpha"/>
</dbReference>
<dbReference type="PIRSF" id="PIRSF004557">
    <property type="entry name" value="SecY"/>
    <property type="match status" value="1"/>
</dbReference>
<feature type="transmembrane region" description="Helical" evidence="10">
    <location>
        <begin position="181"/>
        <end position="198"/>
    </location>
</feature>
<evidence type="ECO:0000256" key="10">
    <source>
        <dbReference type="HAMAP-Rule" id="MF_01465"/>
    </source>
</evidence>
<keyword evidence="4 10" id="KW-0812">Transmembrane</keyword>
<feature type="transmembrane region" description="Helical" evidence="10">
    <location>
        <begin position="371"/>
        <end position="399"/>
    </location>
</feature>
<dbReference type="Proteomes" id="UP000292958">
    <property type="component" value="Unassembled WGS sequence"/>
</dbReference>
<evidence type="ECO:0000256" key="11">
    <source>
        <dbReference type="RuleBase" id="RU000537"/>
    </source>
</evidence>
<evidence type="ECO:0000256" key="13">
    <source>
        <dbReference type="RuleBase" id="RU004349"/>
    </source>
</evidence>
<protein>
    <recommendedName>
        <fullName evidence="9 10">Protein translocase subunit SecY</fullName>
    </recommendedName>
</protein>
<dbReference type="GO" id="GO:0065002">
    <property type="term" value="P:intracellular protein transmembrane transport"/>
    <property type="evidence" value="ECO:0007669"/>
    <property type="project" value="UniProtKB-UniRule"/>
</dbReference>
<organism evidence="14 15">
    <name type="scientific">Edaphobacter modestus</name>
    <dbReference type="NCBI Taxonomy" id="388466"/>
    <lineage>
        <taxon>Bacteria</taxon>
        <taxon>Pseudomonadati</taxon>
        <taxon>Acidobacteriota</taxon>
        <taxon>Terriglobia</taxon>
        <taxon>Terriglobales</taxon>
        <taxon>Acidobacteriaceae</taxon>
        <taxon>Edaphobacter</taxon>
    </lineage>
</organism>
<dbReference type="RefSeq" id="WP_130418686.1">
    <property type="nucleotide sequence ID" value="NZ_SHKW01000001.1"/>
</dbReference>
<feature type="transmembrane region" description="Helical" evidence="10">
    <location>
        <begin position="70"/>
        <end position="94"/>
    </location>
</feature>
<feature type="transmembrane region" description="Helical" evidence="10">
    <location>
        <begin position="317"/>
        <end position="339"/>
    </location>
</feature>
<dbReference type="PRINTS" id="PR00303">
    <property type="entry name" value="SECYTRNLCASE"/>
</dbReference>
<name>A0A4V6MFU2_9BACT</name>
<keyword evidence="6 10" id="KW-1133">Transmembrane helix</keyword>
<feature type="transmembrane region" description="Helical" evidence="10">
    <location>
        <begin position="114"/>
        <end position="134"/>
    </location>
</feature>
<comment type="caution">
    <text evidence="14">The sequence shown here is derived from an EMBL/GenBank/DDBJ whole genome shotgun (WGS) entry which is preliminary data.</text>
</comment>
<keyword evidence="3 10" id="KW-0813">Transport</keyword>
<sequence length="470" mass="51654">MFDKFANIFRIPDLRKRVLFTLGLLAVYRLGSHIPTPGINGAMLAEFFNQNSGSALGLVDLFSGGNLRKLTIFALGIMPYITASIIFQLLTVIYEPLAKLQKEGELGRRKITQWTRYVTVLLGIVQSFTIALTLTNTSTGSSMVTISRGAFIPLCVLTLTAGTAFIMWLGEQITERGIGNGMSLLIFAGIVVGVPKGIAELYDKVQTNAWGAFTPIAVAILIAGMIAVVAFIVYVERSERRIPVQYAKRIVGRRMMGGQSTHLPLKVNSGGVMPVIFASSILSAPLLFAGMSIFGSAPLRDTKLLGPLFQYISPGEPFYELVFVVAIVFFAYFYISIVFRPDDIADNMRKYGGFIPGIRPGKRTADFVNDVLTRITLVGAVYLIIIVMIPQMIISGIHFNHLWLVGPIFDKLPSWITNGLGVTFYFGGTSLLIVVGVAMDTVQQIESQLIMRHYDGFTPKSGRIRGRKSW</sequence>
<feature type="transmembrane region" description="Helical" evidence="10">
    <location>
        <begin position="146"/>
        <end position="169"/>
    </location>
</feature>
<evidence type="ECO:0000313" key="15">
    <source>
        <dbReference type="Proteomes" id="UP000292958"/>
    </source>
</evidence>
<dbReference type="GO" id="GO:0043952">
    <property type="term" value="P:protein transport by the Sec complex"/>
    <property type="evidence" value="ECO:0007669"/>
    <property type="project" value="UniProtKB-UniRule"/>
</dbReference>
<dbReference type="PANTHER" id="PTHR10906">
    <property type="entry name" value="SECY/SEC61-ALPHA FAMILY MEMBER"/>
    <property type="match status" value="1"/>
</dbReference>
<keyword evidence="15" id="KW-1185">Reference proteome</keyword>
<dbReference type="InterPro" id="IPR026593">
    <property type="entry name" value="SecY"/>
</dbReference>
<dbReference type="OrthoDB" id="9809248at2"/>
<dbReference type="GO" id="GO:0005886">
    <property type="term" value="C:plasma membrane"/>
    <property type="evidence" value="ECO:0007669"/>
    <property type="project" value="UniProtKB-SubCell"/>
</dbReference>
<feature type="transmembrane region" description="Helical" evidence="10">
    <location>
        <begin position="419"/>
        <end position="442"/>
    </location>
</feature>
<dbReference type="Gene3D" id="1.10.3370.10">
    <property type="entry name" value="SecY subunit domain"/>
    <property type="match status" value="1"/>
</dbReference>
<dbReference type="EMBL" id="SHKW01000001">
    <property type="protein sequence ID" value="RZU40646.1"/>
    <property type="molecule type" value="Genomic_DNA"/>
</dbReference>
<gene>
    <name evidence="10" type="primary">secY</name>
    <name evidence="14" type="ORF">BDD14_2116</name>
</gene>
<evidence type="ECO:0000256" key="6">
    <source>
        <dbReference type="ARBA" id="ARBA00022989"/>
    </source>
</evidence>
<evidence type="ECO:0000256" key="3">
    <source>
        <dbReference type="ARBA" id="ARBA00022448"/>
    </source>
</evidence>
<evidence type="ECO:0000256" key="8">
    <source>
        <dbReference type="ARBA" id="ARBA00023136"/>
    </source>
</evidence>
<reference evidence="14 15" key="1">
    <citation type="submission" date="2019-02" db="EMBL/GenBank/DDBJ databases">
        <title>Genomic Encyclopedia of Archaeal and Bacterial Type Strains, Phase II (KMG-II): from individual species to whole genera.</title>
        <authorList>
            <person name="Goeker M."/>
        </authorList>
    </citation>
    <scope>NUCLEOTIDE SEQUENCE [LARGE SCALE GENOMIC DNA]</scope>
    <source>
        <strain evidence="14 15">DSM 18101</strain>
    </source>
</reference>
<keyword evidence="7 10" id="KW-0811">Translocation</keyword>
<evidence type="ECO:0000256" key="2">
    <source>
        <dbReference type="ARBA" id="ARBA00005751"/>
    </source>
</evidence>
<dbReference type="GO" id="GO:0006605">
    <property type="term" value="P:protein targeting"/>
    <property type="evidence" value="ECO:0007669"/>
    <property type="project" value="UniProtKB-UniRule"/>
</dbReference>
<evidence type="ECO:0000256" key="5">
    <source>
        <dbReference type="ARBA" id="ARBA00022927"/>
    </source>
</evidence>
<dbReference type="PROSITE" id="PS00755">
    <property type="entry name" value="SECY_1"/>
    <property type="match status" value="1"/>
</dbReference>
<comment type="caution">
    <text evidence="10">Lacks conserved residue(s) required for the propagation of feature annotation.</text>
</comment>
<evidence type="ECO:0000256" key="1">
    <source>
        <dbReference type="ARBA" id="ARBA00004141"/>
    </source>
</evidence>
<evidence type="ECO:0000256" key="7">
    <source>
        <dbReference type="ARBA" id="ARBA00023010"/>
    </source>
</evidence>
<comment type="similarity">
    <text evidence="2 10 13">Belongs to the SecY/SEC61-alpha family.</text>
</comment>
<evidence type="ECO:0000313" key="14">
    <source>
        <dbReference type="EMBL" id="RZU40646.1"/>
    </source>
</evidence>